<name>A0ABS8TLC6_DATST</name>
<feature type="compositionally biased region" description="Basic and acidic residues" evidence="1">
    <location>
        <begin position="120"/>
        <end position="133"/>
    </location>
</feature>
<comment type="caution">
    <text evidence="2">The sequence shown here is derived from an EMBL/GenBank/DDBJ whole genome shotgun (WGS) entry which is preliminary data.</text>
</comment>
<accession>A0ABS8TLC6</accession>
<protein>
    <submittedName>
        <fullName evidence="2">Uncharacterized protein</fullName>
    </submittedName>
</protein>
<feature type="compositionally biased region" description="Acidic residues" evidence="1">
    <location>
        <begin position="208"/>
        <end position="217"/>
    </location>
</feature>
<evidence type="ECO:0000313" key="2">
    <source>
        <dbReference type="EMBL" id="MCD7471347.1"/>
    </source>
</evidence>
<evidence type="ECO:0000256" key="1">
    <source>
        <dbReference type="SAM" id="MobiDB-lite"/>
    </source>
</evidence>
<proteinExistence type="predicted"/>
<sequence>MGSPSGDPKGHPPPQQIVGHVGTLLELDTATKTMNRPSMAKVRIEIDLLKPLKQRERSKQIVLNGQRNHNRGKSEPPRVFRPNGPIFRKDKPLPTIERSNNLGEDQTVEKNKRTGQTSNRDNREKESDQREEVNCVSQEPRQNRAEEATNQGSHKEETNNEEEEYQSHGKEEKAKRSIKEKKENRFEQEKNTSEEDEWADESSSKDETIEESEDEDE</sequence>
<dbReference type="Proteomes" id="UP000823775">
    <property type="component" value="Unassembled WGS sequence"/>
</dbReference>
<feature type="compositionally biased region" description="Basic and acidic residues" evidence="1">
    <location>
        <begin position="165"/>
        <end position="193"/>
    </location>
</feature>
<dbReference type="EMBL" id="JACEIK010001670">
    <property type="protein sequence ID" value="MCD7471347.1"/>
    <property type="molecule type" value="Genomic_DNA"/>
</dbReference>
<feature type="region of interest" description="Disordered" evidence="1">
    <location>
        <begin position="51"/>
        <end position="217"/>
    </location>
</feature>
<feature type="compositionally biased region" description="Basic and acidic residues" evidence="1">
    <location>
        <begin position="141"/>
        <end position="158"/>
    </location>
</feature>
<gene>
    <name evidence="2" type="ORF">HAX54_011743</name>
</gene>
<evidence type="ECO:0000313" key="3">
    <source>
        <dbReference type="Proteomes" id="UP000823775"/>
    </source>
</evidence>
<reference evidence="2 3" key="1">
    <citation type="journal article" date="2021" name="BMC Genomics">
        <title>Datura genome reveals duplications of psychoactive alkaloid biosynthetic genes and high mutation rate following tissue culture.</title>
        <authorList>
            <person name="Rajewski A."/>
            <person name="Carter-House D."/>
            <person name="Stajich J."/>
            <person name="Litt A."/>
        </authorList>
    </citation>
    <scope>NUCLEOTIDE SEQUENCE [LARGE SCALE GENOMIC DNA]</scope>
    <source>
        <strain evidence="2">AR-01</strain>
    </source>
</reference>
<organism evidence="2 3">
    <name type="scientific">Datura stramonium</name>
    <name type="common">Jimsonweed</name>
    <name type="synonym">Common thornapple</name>
    <dbReference type="NCBI Taxonomy" id="4076"/>
    <lineage>
        <taxon>Eukaryota</taxon>
        <taxon>Viridiplantae</taxon>
        <taxon>Streptophyta</taxon>
        <taxon>Embryophyta</taxon>
        <taxon>Tracheophyta</taxon>
        <taxon>Spermatophyta</taxon>
        <taxon>Magnoliopsida</taxon>
        <taxon>eudicotyledons</taxon>
        <taxon>Gunneridae</taxon>
        <taxon>Pentapetalae</taxon>
        <taxon>asterids</taxon>
        <taxon>lamiids</taxon>
        <taxon>Solanales</taxon>
        <taxon>Solanaceae</taxon>
        <taxon>Solanoideae</taxon>
        <taxon>Datureae</taxon>
        <taxon>Datura</taxon>
    </lineage>
</organism>
<keyword evidence="3" id="KW-1185">Reference proteome</keyword>